<dbReference type="Gene3D" id="3.40.1440.10">
    <property type="entry name" value="GIY-YIG endonuclease"/>
    <property type="match status" value="1"/>
</dbReference>
<name>A0A2M7Q981_9BACT</name>
<sequence>MGEKLYYVYILASQRNGTLYVGVTSNLIRRIHEHRSSVIAGFTRDYRVKKLVWFESTNDVREALELEKRLKRWKRRWKLELIEANNPEWKDLFQEWSA</sequence>
<dbReference type="AlphaFoldDB" id="A0A2M7Q981"/>
<dbReference type="InterPro" id="IPR000305">
    <property type="entry name" value="GIY-YIG_endonuc"/>
</dbReference>
<dbReference type="InterPro" id="IPR050190">
    <property type="entry name" value="UPF0213_domain"/>
</dbReference>
<reference evidence="4" key="1">
    <citation type="submission" date="2017-09" db="EMBL/GenBank/DDBJ databases">
        <title>Depth-based differentiation of microbial function through sediment-hosted aquifers and enrichment of novel symbionts in the deep terrestrial subsurface.</title>
        <authorList>
            <person name="Probst A.J."/>
            <person name="Ladd B."/>
            <person name="Jarett J.K."/>
            <person name="Geller-Mcgrath D.E."/>
            <person name="Sieber C.M.K."/>
            <person name="Emerson J.B."/>
            <person name="Anantharaman K."/>
            <person name="Thomas B.C."/>
            <person name="Malmstrom R."/>
            <person name="Stieglmeier M."/>
            <person name="Klingl A."/>
            <person name="Woyke T."/>
            <person name="Ryan C.M."/>
            <person name="Banfield J.F."/>
        </authorList>
    </citation>
    <scope>NUCLEOTIDE SEQUENCE [LARGE SCALE GENOMIC DNA]</scope>
</reference>
<protein>
    <submittedName>
        <fullName evidence="3">Excinuclease ABC subunit C</fullName>
    </submittedName>
</protein>
<dbReference type="SUPFAM" id="SSF82771">
    <property type="entry name" value="GIY-YIG endonuclease"/>
    <property type="match status" value="1"/>
</dbReference>
<dbReference type="Proteomes" id="UP000230973">
    <property type="component" value="Unassembled WGS sequence"/>
</dbReference>
<comment type="caution">
    <text evidence="3">The sequence shown here is derived from an EMBL/GenBank/DDBJ whole genome shotgun (WGS) entry which is preliminary data.</text>
</comment>
<evidence type="ECO:0000259" key="2">
    <source>
        <dbReference type="PROSITE" id="PS50164"/>
    </source>
</evidence>
<dbReference type="CDD" id="cd10448">
    <property type="entry name" value="GIY-YIG_unchar_3"/>
    <property type="match status" value="1"/>
</dbReference>
<dbReference type="InterPro" id="IPR035901">
    <property type="entry name" value="GIY-YIG_endonuc_sf"/>
</dbReference>
<evidence type="ECO:0000256" key="1">
    <source>
        <dbReference type="ARBA" id="ARBA00007435"/>
    </source>
</evidence>
<dbReference type="PROSITE" id="PS50164">
    <property type="entry name" value="GIY_YIG"/>
    <property type="match status" value="1"/>
</dbReference>
<dbReference type="EMBL" id="PFLC01000051">
    <property type="protein sequence ID" value="PIY62149.1"/>
    <property type="molecule type" value="Genomic_DNA"/>
</dbReference>
<organism evidence="3 4">
    <name type="scientific">Candidatus Uhrbacteria bacterium CG_4_10_14_0_8_um_filter_58_22</name>
    <dbReference type="NCBI Taxonomy" id="1975029"/>
    <lineage>
        <taxon>Bacteria</taxon>
        <taxon>Candidatus Uhriibacteriota</taxon>
    </lineage>
</organism>
<gene>
    <name evidence="3" type="ORF">COY93_03685</name>
</gene>
<dbReference type="Pfam" id="PF01541">
    <property type="entry name" value="GIY-YIG"/>
    <property type="match status" value="1"/>
</dbReference>
<proteinExistence type="inferred from homology"/>
<dbReference type="PANTHER" id="PTHR34477:SF5">
    <property type="entry name" value="BSL5627 PROTEIN"/>
    <property type="match status" value="1"/>
</dbReference>
<dbReference type="PANTHER" id="PTHR34477">
    <property type="entry name" value="UPF0213 PROTEIN YHBQ"/>
    <property type="match status" value="1"/>
</dbReference>
<evidence type="ECO:0000313" key="3">
    <source>
        <dbReference type="EMBL" id="PIY62149.1"/>
    </source>
</evidence>
<feature type="domain" description="GIY-YIG" evidence="2">
    <location>
        <begin position="4"/>
        <end position="81"/>
    </location>
</feature>
<evidence type="ECO:0000313" key="4">
    <source>
        <dbReference type="Proteomes" id="UP000230973"/>
    </source>
</evidence>
<comment type="similarity">
    <text evidence="1">Belongs to the UPF0213 family.</text>
</comment>
<accession>A0A2M7Q981</accession>